<reference evidence="2" key="1">
    <citation type="journal article" date="2016" name="Nature">
        <title>Genome evolution in the allotetraploid frog Xenopus laevis.</title>
        <authorList>
            <person name="Session A.M."/>
            <person name="Uno Y."/>
            <person name="Kwon T."/>
            <person name="Chapman J.A."/>
            <person name="Toyoda A."/>
            <person name="Takahashi S."/>
            <person name="Fukui A."/>
            <person name="Hikosaka A."/>
            <person name="Suzuki A."/>
            <person name="Kondo M."/>
            <person name="van Heeringen S.J."/>
            <person name="Quigley I."/>
            <person name="Heinz S."/>
            <person name="Ogino H."/>
            <person name="Ochi H."/>
            <person name="Hellsten U."/>
            <person name="Lyons J.B."/>
            <person name="Simakov O."/>
            <person name="Putnam N."/>
            <person name="Stites J."/>
            <person name="Kuroki Y."/>
            <person name="Tanaka T."/>
            <person name="Michiue T."/>
            <person name="Watanabe M."/>
            <person name="Bogdanovic O."/>
            <person name="Lister R."/>
            <person name="Georgiou G."/>
            <person name="Paranjpe S.S."/>
            <person name="van Kruijsbergen I."/>
            <person name="Shu S."/>
            <person name="Carlson J."/>
            <person name="Kinoshita T."/>
            <person name="Ohta Y."/>
            <person name="Mawaribuchi S."/>
            <person name="Jenkins J."/>
            <person name="Grimwood J."/>
            <person name="Schmutz J."/>
            <person name="Mitros T."/>
            <person name="Mozaffari S.V."/>
            <person name="Suzuki Y."/>
            <person name="Haramoto Y."/>
            <person name="Yamamoto T.S."/>
            <person name="Takagi C."/>
            <person name="Heald R."/>
            <person name="Miller K."/>
            <person name="Haudenschild C."/>
            <person name="Kitzman J."/>
            <person name="Nakayama T."/>
            <person name="Izutsu Y."/>
            <person name="Robert J."/>
            <person name="Fortriede J."/>
            <person name="Burns K."/>
            <person name="Lotay V."/>
            <person name="Karimi K."/>
            <person name="Yasuoka Y."/>
            <person name="Dichmann D.S."/>
            <person name="Flajnik M.F."/>
            <person name="Houston D.W."/>
            <person name="Shendure J."/>
            <person name="DuPasquier L."/>
            <person name="Vize P.D."/>
            <person name="Zorn A.M."/>
            <person name="Ito M."/>
            <person name="Marcotte E.M."/>
            <person name="Wallingford J.B."/>
            <person name="Ito Y."/>
            <person name="Asashima M."/>
            <person name="Ueno N."/>
            <person name="Matsuda Y."/>
            <person name="Veenstra G.J."/>
            <person name="Fujiyama A."/>
            <person name="Harland R.M."/>
            <person name="Taira M."/>
            <person name="Rokhsar D.S."/>
        </authorList>
    </citation>
    <scope>NUCLEOTIDE SEQUENCE [LARGE SCALE GENOMIC DNA]</scope>
    <source>
        <strain evidence="2">J</strain>
    </source>
</reference>
<accession>A0A974CWZ7</accession>
<dbReference type="EMBL" id="CM004474">
    <property type="protein sequence ID" value="OCT80361.1"/>
    <property type="molecule type" value="Genomic_DNA"/>
</dbReference>
<sequence length="70" mass="7795">MYKLNYAASIPKLHTPALALGMMQRSGEIEHQRKQCFKSTSSLLTPIPGVVAPFKGYHSLTQDWAGQTDF</sequence>
<gene>
    <name evidence="1" type="ORF">XELAEV_18027170mg</name>
</gene>
<proteinExistence type="predicted"/>
<dbReference type="AlphaFoldDB" id="A0A974CWZ7"/>
<dbReference type="Proteomes" id="UP000694892">
    <property type="component" value="Chromosome 5L"/>
</dbReference>
<protein>
    <submittedName>
        <fullName evidence="1">Uncharacterized protein</fullName>
    </submittedName>
</protein>
<organism evidence="1 2">
    <name type="scientific">Xenopus laevis</name>
    <name type="common">African clawed frog</name>
    <dbReference type="NCBI Taxonomy" id="8355"/>
    <lineage>
        <taxon>Eukaryota</taxon>
        <taxon>Metazoa</taxon>
        <taxon>Chordata</taxon>
        <taxon>Craniata</taxon>
        <taxon>Vertebrata</taxon>
        <taxon>Euteleostomi</taxon>
        <taxon>Amphibia</taxon>
        <taxon>Batrachia</taxon>
        <taxon>Anura</taxon>
        <taxon>Pipoidea</taxon>
        <taxon>Pipidae</taxon>
        <taxon>Xenopodinae</taxon>
        <taxon>Xenopus</taxon>
        <taxon>Xenopus</taxon>
    </lineage>
</organism>
<name>A0A974CWZ7_XENLA</name>
<evidence type="ECO:0000313" key="2">
    <source>
        <dbReference type="Proteomes" id="UP000694892"/>
    </source>
</evidence>
<evidence type="ECO:0000313" key="1">
    <source>
        <dbReference type="EMBL" id="OCT80361.1"/>
    </source>
</evidence>